<sequence length="1702" mass="186265">MAAKATTAIKFGLAALAVAGAAAAGWFGWQAWQGRGVNELGSSAEIGGEQAAFAFSECKARMFDGSPAIAVSFTQALDRRQDFGALLKASEGAKDGKPEDAKPLEARWVLGDNPRVLYLPYVTPERKYRVTLNAGLAAKSGAKLATPQSCELLSEAMPTSFYFASRGVVLPAEQNGGLPVVSVNTPEVDLQFLRIKPEALPRFLEQVGGRREEQRRAQQSDEEGGEYEGGYYWDDGARRLKGQVGGYILDQLREMSDSVYIGRFATDARPNRRNVSYLPVERIKELQEPGIYVAVMSQPGRFGWDYQVTHYYVTDIGLHVRRHTEQLDVFATSLKSGRSLSGIELTLVDEQGKALGQAQSDGDGHAVFKGRSDKARALLARRGNKEMAVLALRDPALDLSEFDATGHASRNHKLFIYAGRDLYRPGESFQVSVLARDADGRAPAKPLPLTLTLKKPDGSSLVNQLVKPGATGAAYYQQALTLPADAPTGGWTLQARVDPAAKQPDAQWSFKVEEFLPERMKLELKAAEGVMRGDTALDVQVQGDYLYGAPAAGNRLQASVYAERQLNPLAQKLPGFLFGDFADDKQRFREDLGDQELDEKGNAELQLAPKLGERHSPMLVRGSFSLLESGGRPVVRSIERSWWPAAELLAVRPMFDRNVAQEGALAEFELTRVDAAGNFKPAKEPLSLKLIYEERQWYWRYDDGRGWNSGYNTSEEVVEARSIKLDARSKLALPVRWGRYRLEISDPATQQTLRYAFYAGWGAQDADDMGNRPDRVQLKLQGAPFKPGALAKLSIKPPHDGEALLTVEGDRVLYAKRLSVSAKGTEVEIPVSADWQRHDLYITVAAFRPGSQGDRVTPARALGLVHLPLYREERKVKLELQAPAKATPDSQLPVLVKAPALAGKPAIVTVSAVDVGILNITRYKTPDPVDFFFGKHRYGADMLDLYGKLIEKMEGGQAKQRFGGDAGKRDTQSMPRKVLLVDLFSGPVQLDAKGEARLNLKLPDFNGTLRLMAVVSSADSYGSAQAESVIAAPLVAELAMPRFIAPGDKASIALDVTNLSGATQEVKVQLEAGAPLKITGTPEPIKLADKQRKVLRFQAEATDAWGLAPLKLTVTAGASLKLVREAALQVQPTTPLTREIRRVRLEPGASMKLEPTLLDAYWAGSAALSLAVSDKPPIDVRAQVRELLMYPYGCLEQTTSSAYPLVFIDEDAAKRFGMSPISREERAKRLDGAFARLSGMQQPKGGFGLWAASSPYEAWLSAYVTGFLQDARDGGFNVPETMLKRSLEALTEQFQRAPAFQTQPPKAFKRDANGRLSDYREVELLRMAHQRFAEAAHAGYILAREQKAPLATLRTLHESYRGNARSPLPLIHLGLALKLMGDEARAKVALDDAMKAAYGLQPEQSEGSGWWWGEWLGDYGSKVRDLALGYALLQRHQIVHERREGLLFDLAGDFDRRRYFSTQERLALFLAANSAMGAASANEKGWKASLTQGSSASTAWAGSGTQQQAIEPAKLKAGVSLKNEGAGTVFVEVAAQGYPVKLPAAQEDRISIERALFSTDGKPVSARTFNTGDMLIVRLRVQANKQAIKDGLVVDRIPAGFEVENLNLSQGPQAGEFTVEGTNIAAANANARIVHTEYRDDRFVAAAKLDGSRLELFYLVRAVTPGRYVVPAPYAEDMYRPEIRGIGKAEGEITVVDKRAVP</sequence>
<dbReference type="SMART" id="SM01359">
    <property type="entry name" value="A2M_N_2"/>
    <property type="match status" value="1"/>
</dbReference>
<dbReference type="RefSeq" id="WP_285234371.1">
    <property type="nucleotide sequence ID" value="NZ_CP116346.1"/>
</dbReference>
<dbReference type="SMART" id="SM01419">
    <property type="entry name" value="Thiol-ester_cl"/>
    <property type="match status" value="1"/>
</dbReference>
<dbReference type="PANTHER" id="PTHR40094">
    <property type="entry name" value="ALPHA-2-MACROGLOBULIN HOMOLOG"/>
    <property type="match status" value="1"/>
</dbReference>
<dbReference type="SUPFAM" id="SSF48239">
    <property type="entry name" value="Terpenoid cyclases/Protein prenyltransferases"/>
    <property type="match status" value="1"/>
</dbReference>
<evidence type="ECO:0000259" key="5">
    <source>
        <dbReference type="SMART" id="SM01360"/>
    </source>
</evidence>
<dbReference type="Pfam" id="PF17962">
    <property type="entry name" value="bMG6"/>
    <property type="match status" value="1"/>
</dbReference>
<protein>
    <submittedName>
        <fullName evidence="6">Alpha-2-macroglobulin</fullName>
    </submittedName>
</protein>
<dbReference type="Pfam" id="PF17972">
    <property type="entry name" value="bMG5"/>
    <property type="match status" value="1"/>
</dbReference>
<dbReference type="EMBL" id="CP116346">
    <property type="protein sequence ID" value="WIT13261.1"/>
    <property type="molecule type" value="Genomic_DNA"/>
</dbReference>
<gene>
    <name evidence="6" type="ORF">PFX98_06525</name>
</gene>
<reference evidence="6" key="1">
    <citation type="submission" date="2023-01" db="EMBL/GenBank/DDBJ databases">
        <title>Whole genome sequence of Paucibacter sp. S2-9 isolated from pond sediment.</title>
        <authorList>
            <person name="Jung J.Y."/>
        </authorList>
    </citation>
    <scope>NUCLEOTIDE SEQUENCE</scope>
    <source>
        <strain evidence="6">S2-9</strain>
    </source>
</reference>
<dbReference type="InterPro" id="IPR041246">
    <property type="entry name" value="Bact_MG10"/>
</dbReference>
<dbReference type="InterPro" id="IPR011625">
    <property type="entry name" value="A2M_N_BRD"/>
</dbReference>
<dbReference type="InterPro" id="IPR040639">
    <property type="entry name" value="A2MG_MG1"/>
</dbReference>
<feature type="domain" description="Alpha-2-macroglobulin" evidence="5">
    <location>
        <begin position="981"/>
        <end position="1070"/>
    </location>
</feature>
<feature type="compositionally biased region" description="Basic and acidic residues" evidence="3">
    <location>
        <begin position="208"/>
        <end position="219"/>
    </location>
</feature>
<dbReference type="SMART" id="SM01360">
    <property type="entry name" value="A2M"/>
    <property type="match status" value="1"/>
</dbReference>
<dbReference type="PIRSF" id="PIRSF038980">
    <property type="entry name" value="A2M_bac"/>
    <property type="match status" value="1"/>
</dbReference>
<dbReference type="InterPro" id="IPR041203">
    <property type="entry name" value="Bact_A2M_MG5"/>
</dbReference>
<dbReference type="Gene3D" id="1.50.10.20">
    <property type="match status" value="1"/>
</dbReference>
<evidence type="ECO:0000256" key="1">
    <source>
        <dbReference type="ARBA" id="ARBA00010556"/>
    </source>
</evidence>
<evidence type="ECO:0000313" key="7">
    <source>
        <dbReference type="Proteomes" id="UP001177769"/>
    </source>
</evidence>
<dbReference type="InterPro" id="IPR002890">
    <property type="entry name" value="MG2"/>
</dbReference>
<feature type="region of interest" description="Disordered" evidence="3">
    <location>
        <begin position="206"/>
        <end position="228"/>
    </location>
</feature>
<dbReference type="Pfam" id="PF00207">
    <property type="entry name" value="A2M"/>
    <property type="match status" value="1"/>
</dbReference>
<dbReference type="Proteomes" id="UP001177769">
    <property type="component" value="Chromosome"/>
</dbReference>
<proteinExistence type="inferred from homology"/>
<dbReference type="InterPro" id="IPR047565">
    <property type="entry name" value="Alpha-macroglob_thiol-ester_cl"/>
</dbReference>
<evidence type="ECO:0000256" key="3">
    <source>
        <dbReference type="SAM" id="MobiDB-lite"/>
    </source>
</evidence>
<dbReference type="InterPro" id="IPR021868">
    <property type="entry name" value="Alpha_2_Macroglob_MG3"/>
</dbReference>
<accession>A0AA95NLH2</accession>
<evidence type="ECO:0000259" key="4">
    <source>
        <dbReference type="SMART" id="SM01359"/>
    </source>
</evidence>
<organism evidence="6 7">
    <name type="scientific">Paucibacter sediminis</name>
    <dbReference type="NCBI Taxonomy" id="3019553"/>
    <lineage>
        <taxon>Bacteria</taxon>
        <taxon>Pseudomonadati</taxon>
        <taxon>Pseudomonadota</taxon>
        <taxon>Betaproteobacteria</taxon>
        <taxon>Burkholderiales</taxon>
        <taxon>Sphaerotilaceae</taxon>
        <taxon>Roseateles</taxon>
    </lineage>
</organism>
<dbReference type="Pfam" id="PF07678">
    <property type="entry name" value="TED_complement"/>
    <property type="match status" value="1"/>
</dbReference>
<dbReference type="InterPro" id="IPR011626">
    <property type="entry name" value="Alpha-macroglobulin_TED"/>
</dbReference>
<dbReference type="Pfam" id="PF07703">
    <property type="entry name" value="A2M_BRD"/>
    <property type="match status" value="1"/>
</dbReference>
<dbReference type="Pfam" id="PF21142">
    <property type="entry name" value="A2M_bMG2"/>
    <property type="match status" value="1"/>
</dbReference>
<evidence type="ECO:0000313" key="6">
    <source>
        <dbReference type="EMBL" id="WIT13261.1"/>
    </source>
</evidence>
<dbReference type="InterPro" id="IPR026284">
    <property type="entry name" value="A2MG_proteobact"/>
</dbReference>
<dbReference type="CDD" id="cd02891">
    <property type="entry name" value="A2M_like"/>
    <property type="match status" value="1"/>
</dbReference>
<dbReference type="PANTHER" id="PTHR40094:SF1">
    <property type="entry name" value="UBIQUITIN DOMAIN-CONTAINING PROTEIN"/>
    <property type="match status" value="1"/>
</dbReference>
<name>A0AA95NLH2_9BURK</name>
<dbReference type="Pfam" id="PF11974">
    <property type="entry name" value="bMG3"/>
    <property type="match status" value="1"/>
</dbReference>
<dbReference type="InterPro" id="IPR051802">
    <property type="entry name" value="YfhM-like"/>
</dbReference>
<dbReference type="InterPro" id="IPR049120">
    <property type="entry name" value="A2M_bMG2"/>
</dbReference>
<dbReference type="Pfam" id="PF17973">
    <property type="entry name" value="bMG10"/>
    <property type="match status" value="1"/>
</dbReference>
<dbReference type="Pfam" id="PF17970">
    <property type="entry name" value="bMG1"/>
    <property type="match status" value="1"/>
</dbReference>
<dbReference type="Pfam" id="PF01835">
    <property type="entry name" value="MG2"/>
    <property type="match status" value="1"/>
</dbReference>
<feature type="domain" description="Alpha-2-macroglobulin bait region" evidence="4">
    <location>
        <begin position="776"/>
        <end position="920"/>
    </location>
</feature>
<dbReference type="InterPro" id="IPR041462">
    <property type="entry name" value="Bact_A2M_MG6"/>
</dbReference>
<keyword evidence="2" id="KW-0732">Signal</keyword>
<comment type="similarity">
    <text evidence="1">Belongs to the protease inhibitor I39 (alpha-2-macroglobulin) family. Bacterial alpha-2-macroglobulin subfamily.</text>
</comment>
<dbReference type="Gene3D" id="2.60.40.1930">
    <property type="match status" value="1"/>
</dbReference>
<dbReference type="GO" id="GO:0004866">
    <property type="term" value="F:endopeptidase inhibitor activity"/>
    <property type="evidence" value="ECO:0007669"/>
    <property type="project" value="InterPro"/>
</dbReference>
<dbReference type="KEGG" id="pais:PFX98_06525"/>
<dbReference type="GO" id="GO:0005615">
    <property type="term" value="C:extracellular space"/>
    <property type="evidence" value="ECO:0007669"/>
    <property type="project" value="InterPro"/>
</dbReference>
<dbReference type="InterPro" id="IPR001599">
    <property type="entry name" value="Macroglobln_a2"/>
</dbReference>
<dbReference type="InterPro" id="IPR008930">
    <property type="entry name" value="Terpenoid_cyclase/PrenylTrfase"/>
</dbReference>
<keyword evidence="7" id="KW-1185">Reference proteome</keyword>
<evidence type="ECO:0000256" key="2">
    <source>
        <dbReference type="ARBA" id="ARBA00022729"/>
    </source>
</evidence>